<evidence type="ECO:0000313" key="2">
    <source>
        <dbReference type="Proteomes" id="UP001057402"/>
    </source>
</evidence>
<keyword evidence="2" id="KW-1185">Reference proteome</keyword>
<protein>
    <submittedName>
        <fullName evidence="1">Uncharacterized protein</fullName>
    </submittedName>
</protein>
<organism evidence="1 2">
    <name type="scientific">Melastoma candidum</name>
    <dbReference type="NCBI Taxonomy" id="119954"/>
    <lineage>
        <taxon>Eukaryota</taxon>
        <taxon>Viridiplantae</taxon>
        <taxon>Streptophyta</taxon>
        <taxon>Embryophyta</taxon>
        <taxon>Tracheophyta</taxon>
        <taxon>Spermatophyta</taxon>
        <taxon>Magnoliopsida</taxon>
        <taxon>eudicotyledons</taxon>
        <taxon>Gunneridae</taxon>
        <taxon>Pentapetalae</taxon>
        <taxon>rosids</taxon>
        <taxon>malvids</taxon>
        <taxon>Myrtales</taxon>
        <taxon>Melastomataceae</taxon>
        <taxon>Melastomatoideae</taxon>
        <taxon>Melastomateae</taxon>
        <taxon>Melastoma</taxon>
    </lineage>
</organism>
<dbReference type="EMBL" id="CM042883">
    <property type="protein sequence ID" value="KAI4376881.1"/>
    <property type="molecule type" value="Genomic_DNA"/>
</dbReference>
<reference evidence="2" key="1">
    <citation type="journal article" date="2023" name="Front. Plant Sci.">
        <title>Chromosomal-level genome assembly of Melastoma candidum provides insights into trichome evolution.</title>
        <authorList>
            <person name="Zhong Y."/>
            <person name="Wu W."/>
            <person name="Sun C."/>
            <person name="Zou P."/>
            <person name="Liu Y."/>
            <person name="Dai S."/>
            <person name="Zhou R."/>
        </authorList>
    </citation>
    <scope>NUCLEOTIDE SEQUENCE [LARGE SCALE GENOMIC DNA]</scope>
</reference>
<accession>A0ACB9RGD8</accession>
<name>A0ACB9RGD8_9MYRT</name>
<dbReference type="Proteomes" id="UP001057402">
    <property type="component" value="Chromosome 4"/>
</dbReference>
<sequence>MTFAMSSLVILTGVVFLVVWLHHNSVPVQSQSSGGVPAGDVSRTVFINGTVVIATTYEDFICATLDWWPPDKCDYGTCSWGSSTLLTLDLKNEILLNAVKAFSPLRIRMGGTLQDKVVYQSQDDQSPCDMFVKNGSEFLGFSRGCLPMSRWDELNSFFKDSGAIVTFGLNALYGRSIGSDGLVAGPWDSSNAQSLLRYTVNKGYSIMGWELGNELSGSGVGARVSADQYASDISTLQNLVETEYTGFESKPLILAPGGFFDAEWFGKFVDQANGTLQVITHHIYNLGPGVDDHLVDKILNPSYLDGARQNFQSLQTMLKNSGSSAVAWVGEAGGAYNSGRNLVTNSFIFSFWYLDQLGMASIYNTKTYCRQSLIGGNYGLLNTSTFQPNPDYYSALLWHRLMGSTVLDASFSGTDKLRTYAHCSKNAPGITLLLINLDGNSTIEVQVSTAEYTRSDELSLQQHSQTGGTDFAKMSRRHSSHASTREEYHLTPDGGDLHSQTMLLNGKILQVDRSGKIPQMDPVKVRESDPISVAPYSIVFARIANQNISACT</sequence>
<gene>
    <name evidence="1" type="ORF">MLD38_014589</name>
</gene>
<proteinExistence type="predicted"/>
<comment type="caution">
    <text evidence="1">The sequence shown here is derived from an EMBL/GenBank/DDBJ whole genome shotgun (WGS) entry which is preliminary data.</text>
</comment>
<evidence type="ECO:0000313" key="1">
    <source>
        <dbReference type="EMBL" id="KAI4376881.1"/>
    </source>
</evidence>